<evidence type="ECO:0000313" key="2">
    <source>
        <dbReference type="Proteomes" id="UP000054721"/>
    </source>
</evidence>
<name>A0A0V1KGW6_9BILA</name>
<feature type="non-terminal residue" evidence="1">
    <location>
        <position position="37"/>
    </location>
</feature>
<reference evidence="1 2" key="1">
    <citation type="submission" date="2015-05" db="EMBL/GenBank/DDBJ databases">
        <title>Evolution of Trichinella species and genotypes.</title>
        <authorList>
            <person name="Korhonen P.K."/>
            <person name="Edoardo P."/>
            <person name="Giuseppe L.R."/>
            <person name="Gasser R.B."/>
        </authorList>
    </citation>
    <scope>NUCLEOTIDE SEQUENCE [LARGE SCALE GENOMIC DNA]</scope>
    <source>
        <strain evidence="1">ISS10</strain>
    </source>
</reference>
<gene>
    <name evidence="1" type="ORF">T02_7801</name>
</gene>
<dbReference type="AlphaFoldDB" id="A0A0V1KGW6"/>
<organism evidence="1 2">
    <name type="scientific">Trichinella nativa</name>
    <dbReference type="NCBI Taxonomy" id="6335"/>
    <lineage>
        <taxon>Eukaryota</taxon>
        <taxon>Metazoa</taxon>
        <taxon>Ecdysozoa</taxon>
        <taxon>Nematoda</taxon>
        <taxon>Enoplea</taxon>
        <taxon>Dorylaimia</taxon>
        <taxon>Trichinellida</taxon>
        <taxon>Trichinellidae</taxon>
        <taxon>Trichinella</taxon>
    </lineage>
</organism>
<dbReference type="EMBL" id="JYDW01003415">
    <property type="protein sequence ID" value="KRZ46434.1"/>
    <property type="molecule type" value="Genomic_DNA"/>
</dbReference>
<sequence>LTTSRSGQRRSRPRIRKLPGQCTPCLITYSTAWECWN</sequence>
<evidence type="ECO:0000313" key="1">
    <source>
        <dbReference type="EMBL" id="KRZ46434.1"/>
    </source>
</evidence>
<keyword evidence="2" id="KW-1185">Reference proteome</keyword>
<proteinExistence type="predicted"/>
<dbReference type="Proteomes" id="UP000054721">
    <property type="component" value="Unassembled WGS sequence"/>
</dbReference>
<protein>
    <submittedName>
        <fullName evidence="1">Uncharacterized protein</fullName>
    </submittedName>
</protein>
<comment type="caution">
    <text evidence="1">The sequence shown here is derived from an EMBL/GenBank/DDBJ whole genome shotgun (WGS) entry which is preliminary data.</text>
</comment>
<accession>A0A0V1KGW6</accession>
<feature type="non-terminal residue" evidence="1">
    <location>
        <position position="1"/>
    </location>
</feature>